<proteinExistence type="predicted"/>
<sequence>MAEKTGLNMSFESTKIKNVLLNFLVPIVSVTVSALLFFFIVYPSIVDMPMIKAELETQTALRDLLRAKRDNINKLVDFKSVVDENSLLVDRALPSEERVPALLDQVDSIASSSGLEVTKLSYTFGEIPAEERSSSYNVVLVSLGAEGSYGQMVTFMKTAEEAARLINVANFRFASVGKEDGKLSLNFALYAPYLMVQSTAVTDDPVTLDITSTQFVDFINRVKSLKYYDYSENTNIDDLPVVPFEPEEDETTEESTSSEGSVLPETPTP</sequence>
<keyword evidence="2" id="KW-1133">Transmembrane helix</keyword>
<reference evidence="3 4" key="1">
    <citation type="journal article" date="2016" name="Nat. Commun.">
        <title>Thousands of microbial genomes shed light on interconnected biogeochemical processes in an aquifer system.</title>
        <authorList>
            <person name="Anantharaman K."/>
            <person name="Brown C.T."/>
            <person name="Hug L.A."/>
            <person name="Sharon I."/>
            <person name="Castelle C.J."/>
            <person name="Probst A.J."/>
            <person name="Thomas B.C."/>
            <person name="Singh A."/>
            <person name="Wilkins M.J."/>
            <person name="Karaoz U."/>
            <person name="Brodie E.L."/>
            <person name="Williams K.H."/>
            <person name="Hubbard S.S."/>
            <person name="Banfield J.F."/>
        </authorList>
    </citation>
    <scope>NUCLEOTIDE SEQUENCE [LARGE SCALE GENOMIC DNA]</scope>
</reference>
<dbReference type="EMBL" id="MEWA01000033">
    <property type="protein sequence ID" value="OGC68702.1"/>
    <property type="molecule type" value="Genomic_DNA"/>
</dbReference>
<dbReference type="Pfam" id="PF04350">
    <property type="entry name" value="PilO"/>
    <property type="match status" value="1"/>
</dbReference>
<feature type="transmembrane region" description="Helical" evidence="2">
    <location>
        <begin position="20"/>
        <end position="42"/>
    </location>
</feature>
<name>A0A1F4WH18_UNCKA</name>
<feature type="region of interest" description="Disordered" evidence="1">
    <location>
        <begin position="238"/>
        <end position="269"/>
    </location>
</feature>
<keyword evidence="2" id="KW-0812">Transmembrane</keyword>
<dbReference type="PANTHER" id="PTHR39555:SF1">
    <property type="entry name" value="TYPE IV PILUS INNER MEMBRANE COMPONENT PILO"/>
    <property type="match status" value="1"/>
</dbReference>
<dbReference type="InterPro" id="IPR007445">
    <property type="entry name" value="PilO"/>
</dbReference>
<gene>
    <name evidence="3" type="ORF">A2415_01985</name>
</gene>
<comment type="caution">
    <text evidence="3">The sequence shown here is derived from an EMBL/GenBank/DDBJ whole genome shotgun (WGS) entry which is preliminary data.</text>
</comment>
<dbReference type="InterPro" id="IPR014717">
    <property type="entry name" value="Transl_elong_EF1B/ribsomal_bS6"/>
</dbReference>
<evidence type="ECO:0000256" key="2">
    <source>
        <dbReference type="SAM" id="Phobius"/>
    </source>
</evidence>
<dbReference type="PANTHER" id="PTHR39555">
    <property type="entry name" value="FIMBRIAL ASSEMBLY PROTEIN PILO-LIKE PROTEIN-RELATED"/>
    <property type="match status" value="1"/>
</dbReference>
<evidence type="ECO:0000313" key="3">
    <source>
        <dbReference type="EMBL" id="OGC68702.1"/>
    </source>
</evidence>
<keyword evidence="2" id="KW-0472">Membrane</keyword>
<dbReference type="AlphaFoldDB" id="A0A1F4WH18"/>
<dbReference type="Proteomes" id="UP000179113">
    <property type="component" value="Unassembled WGS sequence"/>
</dbReference>
<evidence type="ECO:0000256" key="1">
    <source>
        <dbReference type="SAM" id="MobiDB-lite"/>
    </source>
</evidence>
<evidence type="ECO:0000313" key="4">
    <source>
        <dbReference type="Proteomes" id="UP000179113"/>
    </source>
</evidence>
<protein>
    <recommendedName>
        <fullName evidence="5">Type IV pilus assembly protein PilO</fullName>
    </recommendedName>
</protein>
<dbReference type="GO" id="GO:0043107">
    <property type="term" value="P:type IV pilus-dependent motility"/>
    <property type="evidence" value="ECO:0007669"/>
    <property type="project" value="InterPro"/>
</dbReference>
<evidence type="ECO:0008006" key="5">
    <source>
        <dbReference type="Google" id="ProtNLM"/>
    </source>
</evidence>
<accession>A0A1F4WH18</accession>
<dbReference type="Gene3D" id="3.30.70.60">
    <property type="match status" value="1"/>
</dbReference>
<organism evidence="3 4">
    <name type="scientific">candidate division WWE3 bacterium RIFOXYC1_FULL_39_7</name>
    <dbReference type="NCBI Taxonomy" id="1802643"/>
    <lineage>
        <taxon>Bacteria</taxon>
        <taxon>Katanobacteria</taxon>
    </lineage>
</organism>
<dbReference type="GO" id="GO:0043683">
    <property type="term" value="P:type IV pilus assembly"/>
    <property type="evidence" value="ECO:0007669"/>
    <property type="project" value="InterPro"/>
</dbReference>